<dbReference type="RefSeq" id="WP_092404806.1">
    <property type="nucleotide sequence ID" value="NZ_FOVF01000003.1"/>
</dbReference>
<keyword evidence="1" id="KW-0472">Membrane</keyword>
<protein>
    <submittedName>
        <fullName evidence="3">Transglutaminase-like enzyme, putative cysteine protease</fullName>
    </submittedName>
</protein>
<dbReference type="AlphaFoldDB" id="A0A1I4VVY6"/>
<feature type="domain" description="Transglutaminase-like" evidence="2">
    <location>
        <begin position="397"/>
        <end position="468"/>
    </location>
</feature>
<dbReference type="InterPro" id="IPR021878">
    <property type="entry name" value="TgpA_N"/>
</dbReference>
<dbReference type="Pfam" id="PF01841">
    <property type="entry name" value="Transglut_core"/>
    <property type="match status" value="1"/>
</dbReference>
<reference evidence="3 4" key="1">
    <citation type="submission" date="2016-10" db="EMBL/GenBank/DDBJ databases">
        <authorList>
            <person name="de Groot N.N."/>
        </authorList>
    </citation>
    <scope>NUCLEOTIDE SEQUENCE [LARGE SCALE GENOMIC DNA]</scope>
    <source>
        <strain evidence="3 4">CGMCC 1.7659</strain>
    </source>
</reference>
<evidence type="ECO:0000256" key="1">
    <source>
        <dbReference type="SAM" id="Phobius"/>
    </source>
</evidence>
<accession>A0A1I4VVY6</accession>
<feature type="transmembrane region" description="Helical" evidence="1">
    <location>
        <begin position="158"/>
        <end position="178"/>
    </location>
</feature>
<evidence type="ECO:0000313" key="4">
    <source>
        <dbReference type="Proteomes" id="UP000198575"/>
    </source>
</evidence>
<dbReference type="InterPro" id="IPR052901">
    <property type="entry name" value="Bact_TGase-like"/>
</dbReference>
<feature type="transmembrane region" description="Helical" evidence="1">
    <location>
        <begin position="125"/>
        <end position="146"/>
    </location>
</feature>
<keyword evidence="3" id="KW-0378">Hydrolase</keyword>
<dbReference type="GO" id="GO:0006508">
    <property type="term" value="P:proteolysis"/>
    <property type="evidence" value="ECO:0007669"/>
    <property type="project" value="UniProtKB-KW"/>
</dbReference>
<sequence length="651" mass="71455">MRLSNRQFNLLAVSALIAVSAHLARLPWWLSIALVAVPPLRMFSRARSAKAISAWLRVPLVLLLVAVVILNYGNLFGREPGSALACGLLVLKLLESERIRDARTAAAFAAFVLMSALLFTQSIGYTLLVSSCLIVLLATLNALEPAPLDSNRPLGAELRTAALLLGLGVPLAAAAFLFTPRLGSPLWGTPGAFAEARTGLDDHMSPGSMTELLVDDSPAFRVRFETAAPAPSARYFRSIVLPRFDGTTWTRQEAPAQPGLEPVVGEAPPIDYEVTFEPSHRPWLVALDVPLSADTGLRMRPDRTLSAVGGIRNPNQYRARSVLAYRLAPDLDPVDRQRALQLPEGFDPKTRELAGRWRSEGRNDDAVIASALAMFNAQFTYTLSAPLLGRNSVDDFLFDTRAGFCEHFSSAFVVLMRAAGIPARVVTGYQGGWWSDVGDYLLVRQSDAHAWSEVWLQGRGWVRVDPTAAVNPLRIESGADAAAGDRAWYSGSWWLPLRNRLDVINRLWTQSVVQFNALRQKSLLQPIGISSADQRDLLLALAGAFAAILLSASLWVMRSGRSTRHDALDAAWGRLCRRVARGGVRVRDNEGPLDFLDRSRAAFVDTPERARLEDLVDAYVGLRYAVTEPVLAEVQAFARKVREFRAPPRVQ</sequence>
<dbReference type="InterPro" id="IPR002931">
    <property type="entry name" value="Transglutaminase-like"/>
</dbReference>
<feature type="transmembrane region" description="Helical" evidence="1">
    <location>
        <begin position="52"/>
        <end position="72"/>
    </location>
</feature>
<dbReference type="Pfam" id="PF11992">
    <property type="entry name" value="TgpA_N"/>
    <property type="match status" value="1"/>
</dbReference>
<dbReference type="GO" id="GO:0008233">
    <property type="term" value="F:peptidase activity"/>
    <property type="evidence" value="ECO:0007669"/>
    <property type="project" value="UniProtKB-KW"/>
</dbReference>
<dbReference type="STRING" id="578942.SAMN05216289_10390"/>
<dbReference type="SMART" id="SM00460">
    <property type="entry name" value="TGc"/>
    <property type="match status" value="1"/>
</dbReference>
<evidence type="ECO:0000313" key="3">
    <source>
        <dbReference type="EMBL" id="SFN05179.1"/>
    </source>
</evidence>
<dbReference type="Proteomes" id="UP000198575">
    <property type="component" value="Unassembled WGS sequence"/>
</dbReference>
<proteinExistence type="predicted"/>
<keyword evidence="1" id="KW-0812">Transmembrane</keyword>
<dbReference type="PANTHER" id="PTHR42736:SF1">
    <property type="entry name" value="PROTEIN-GLUTAMINE GAMMA-GLUTAMYLTRANSFERASE"/>
    <property type="match status" value="1"/>
</dbReference>
<gene>
    <name evidence="3" type="ORF">SAMN05216289_10390</name>
</gene>
<dbReference type="Gene3D" id="3.10.620.30">
    <property type="match status" value="1"/>
</dbReference>
<dbReference type="Pfam" id="PF13559">
    <property type="entry name" value="DUF4129"/>
    <property type="match status" value="1"/>
</dbReference>
<dbReference type="EMBL" id="FOVF01000003">
    <property type="protein sequence ID" value="SFN05179.1"/>
    <property type="molecule type" value="Genomic_DNA"/>
</dbReference>
<dbReference type="InterPro" id="IPR038765">
    <property type="entry name" value="Papain-like_cys_pep_sf"/>
</dbReference>
<keyword evidence="4" id="KW-1185">Reference proteome</keyword>
<dbReference type="OrthoDB" id="9804872at2"/>
<dbReference type="PANTHER" id="PTHR42736">
    <property type="entry name" value="PROTEIN-GLUTAMINE GAMMA-GLUTAMYLTRANSFERASE"/>
    <property type="match status" value="1"/>
</dbReference>
<name>A0A1I4VVY6_9GAMM</name>
<keyword evidence="1" id="KW-1133">Transmembrane helix</keyword>
<evidence type="ECO:0000259" key="2">
    <source>
        <dbReference type="SMART" id="SM00460"/>
    </source>
</evidence>
<organism evidence="3 4">
    <name type="scientific">Dokdonella immobilis</name>
    <dbReference type="NCBI Taxonomy" id="578942"/>
    <lineage>
        <taxon>Bacteria</taxon>
        <taxon>Pseudomonadati</taxon>
        <taxon>Pseudomonadota</taxon>
        <taxon>Gammaproteobacteria</taxon>
        <taxon>Lysobacterales</taxon>
        <taxon>Rhodanobacteraceae</taxon>
        <taxon>Dokdonella</taxon>
    </lineage>
</organism>
<dbReference type="SUPFAM" id="SSF54001">
    <property type="entry name" value="Cysteine proteinases"/>
    <property type="match status" value="1"/>
</dbReference>
<keyword evidence="3" id="KW-0645">Protease</keyword>
<feature type="transmembrane region" description="Helical" evidence="1">
    <location>
        <begin position="537"/>
        <end position="557"/>
    </location>
</feature>
<dbReference type="InterPro" id="IPR025403">
    <property type="entry name" value="TgpA-like_C"/>
</dbReference>